<feature type="domain" description="DUF7379" evidence="1">
    <location>
        <begin position="283"/>
        <end position="395"/>
    </location>
</feature>
<reference evidence="2" key="1">
    <citation type="submission" date="2020-09" db="EMBL/GenBank/DDBJ databases">
        <title>Taishania pollutisoli gen. nov., sp. nov., Isolated from Tetrabromobisphenol A-Contaminated Soil.</title>
        <authorList>
            <person name="Chen Q."/>
        </authorList>
    </citation>
    <scope>NUCLEOTIDE SEQUENCE</scope>
    <source>
        <strain evidence="2">CZZ-1</strain>
    </source>
</reference>
<dbReference type="InterPro" id="IPR029058">
    <property type="entry name" value="AB_hydrolase_fold"/>
</dbReference>
<dbReference type="RefSeq" id="WP_216714000.1">
    <property type="nucleotide sequence ID" value="NZ_JACVEL010000004.1"/>
</dbReference>
<dbReference type="Proteomes" id="UP000652681">
    <property type="component" value="Unassembled WGS sequence"/>
</dbReference>
<protein>
    <recommendedName>
        <fullName evidence="1">DUF7379 domain-containing protein</fullName>
    </recommendedName>
</protein>
<dbReference type="InterPro" id="IPR055803">
    <property type="entry name" value="DUF7379"/>
</dbReference>
<dbReference type="SUPFAM" id="SSF53474">
    <property type="entry name" value="alpha/beta-Hydrolases"/>
    <property type="match status" value="1"/>
</dbReference>
<sequence>MQENIQQLLGNLQDNRFVPLGEWTQIPVANLTNSLQKKGRETKDKVWGTLGWENDAPFGPSGELVFSREGNSDEGLYNTETKNVLTRKEIADLKAVNPELSIRRRKEVHEYYINFDAVEFSLPEVFNPVELPRLRLTVFIEPDEGAIVYFQRSKKGDFFDENAFSEYILHEQEKKSTRDRLTYLFPVEPKYILKPVPGEEDRYRQSERETGMSFIVKVLVFKQKRGSEKQLYNRFLKTINQSEKGNTKVAGKDKYALLRLDPVNGAFSPITTANQIDPHAKTVLLIHGTFVDTASSFEHLLKTRSSGKNVLQELLLNRKFEQILAFNHPTISDHAEGNVAWLSAFLQQLGIQLSQPLQIIASSRGALVAECMASDTTLRHSVPVISKIMLFSAGNGCGYFNLGHKISRALAIWGAVSPGPAGKIIASFAQLSVQWFLSQPGCKMMTINSPELNAILSKPPLNPSIRYTSVLADWHKCLVDEKGFFKRVGSTSLDAVIRIALGREHDWVIGVEQQKRIPVNSGIPDQILRYSTHGRYLEAGYVRDASCNVIQDPYQILYDFFD</sequence>
<organism evidence="2 3">
    <name type="scientific">Taishania pollutisoli</name>
    <dbReference type="NCBI Taxonomy" id="2766479"/>
    <lineage>
        <taxon>Bacteria</taxon>
        <taxon>Pseudomonadati</taxon>
        <taxon>Bacteroidota</taxon>
        <taxon>Flavobacteriia</taxon>
        <taxon>Flavobacteriales</taxon>
        <taxon>Crocinitomicaceae</taxon>
        <taxon>Taishania</taxon>
    </lineage>
</organism>
<evidence type="ECO:0000259" key="1">
    <source>
        <dbReference type="Pfam" id="PF24096"/>
    </source>
</evidence>
<keyword evidence="3" id="KW-1185">Reference proteome</keyword>
<name>A0A8J6U284_9FLAO</name>
<dbReference type="AlphaFoldDB" id="A0A8J6U284"/>
<evidence type="ECO:0000313" key="3">
    <source>
        <dbReference type="Proteomes" id="UP000652681"/>
    </source>
</evidence>
<dbReference type="Gene3D" id="3.40.50.1820">
    <property type="entry name" value="alpha/beta hydrolase"/>
    <property type="match status" value="1"/>
</dbReference>
<proteinExistence type="predicted"/>
<accession>A0A8J6U284</accession>
<comment type="caution">
    <text evidence="2">The sequence shown here is derived from an EMBL/GenBank/DDBJ whole genome shotgun (WGS) entry which is preliminary data.</text>
</comment>
<dbReference type="EMBL" id="JACVEL010000004">
    <property type="protein sequence ID" value="MBC9812430.1"/>
    <property type="molecule type" value="Genomic_DNA"/>
</dbReference>
<dbReference type="Pfam" id="PF24096">
    <property type="entry name" value="DUF7379"/>
    <property type="match status" value="1"/>
</dbReference>
<evidence type="ECO:0000313" key="2">
    <source>
        <dbReference type="EMBL" id="MBC9812430.1"/>
    </source>
</evidence>
<gene>
    <name evidence="2" type="ORF">H9Y05_08090</name>
</gene>